<comment type="caution">
    <text evidence="1">The sequence shown here is derived from an EMBL/GenBank/DDBJ whole genome shotgun (WGS) entry which is preliminary data.</text>
</comment>
<dbReference type="AlphaFoldDB" id="A0A9D2ASZ8"/>
<dbReference type="EMBL" id="DXFA01000128">
    <property type="protein sequence ID" value="HIX48803.1"/>
    <property type="molecule type" value="Genomic_DNA"/>
</dbReference>
<accession>A0A9D2ASZ8</accession>
<gene>
    <name evidence="1" type="ORF">H9981_07325</name>
</gene>
<sequence length="113" mass="12907">MKARFTEQQPPVKIIQKDGNAYVYICQNEAQGTETYPDTGEGQTQESYYEYDYNEIIGPADALPLEDIQAHPENYLDYEFAENMKTIEERLSALEQVQAQMDGIFEEVVNNAG</sequence>
<organism evidence="1 2">
    <name type="scientific">Candidatus Mediterraneibacter caccavium</name>
    <dbReference type="NCBI Taxonomy" id="2838661"/>
    <lineage>
        <taxon>Bacteria</taxon>
        <taxon>Bacillati</taxon>
        <taxon>Bacillota</taxon>
        <taxon>Clostridia</taxon>
        <taxon>Lachnospirales</taxon>
        <taxon>Lachnospiraceae</taxon>
        <taxon>Mediterraneibacter</taxon>
    </lineage>
</organism>
<reference evidence="1" key="1">
    <citation type="journal article" date="2021" name="PeerJ">
        <title>Extensive microbial diversity within the chicken gut microbiome revealed by metagenomics and culture.</title>
        <authorList>
            <person name="Gilroy R."/>
            <person name="Ravi A."/>
            <person name="Getino M."/>
            <person name="Pursley I."/>
            <person name="Horton D.L."/>
            <person name="Alikhan N.F."/>
            <person name="Baker D."/>
            <person name="Gharbi K."/>
            <person name="Hall N."/>
            <person name="Watson M."/>
            <person name="Adriaenssens E.M."/>
            <person name="Foster-Nyarko E."/>
            <person name="Jarju S."/>
            <person name="Secka A."/>
            <person name="Antonio M."/>
            <person name="Oren A."/>
            <person name="Chaudhuri R.R."/>
            <person name="La Ragione R."/>
            <person name="Hildebrand F."/>
            <person name="Pallen M.J."/>
        </authorList>
    </citation>
    <scope>NUCLEOTIDE SEQUENCE</scope>
    <source>
        <strain evidence="1">ChiSjej5B23-15282</strain>
    </source>
</reference>
<name>A0A9D2ASZ8_9FIRM</name>
<evidence type="ECO:0000313" key="1">
    <source>
        <dbReference type="EMBL" id="HIX48803.1"/>
    </source>
</evidence>
<reference evidence="1" key="2">
    <citation type="submission" date="2021-04" db="EMBL/GenBank/DDBJ databases">
        <authorList>
            <person name="Gilroy R."/>
        </authorList>
    </citation>
    <scope>NUCLEOTIDE SEQUENCE</scope>
    <source>
        <strain evidence="1">ChiSjej5B23-15282</strain>
    </source>
</reference>
<proteinExistence type="predicted"/>
<dbReference type="Proteomes" id="UP000824243">
    <property type="component" value="Unassembled WGS sequence"/>
</dbReference>
<evidence type="ECO:0000313" key="2">
    <source>
        <dbReference type="Proteomes" id="UP000824243"/>
    </source>
</evidence>
<protein>
    <submittedName>
        <fullName evidence="1">Uncharacterized protein</fullName>
    </submittedName>
</protein>